<keyword evidence="2" id="KW-1185">Reference proteome</keyword>
<proteinExistence type="predicted"/>
<comment type="caution">
    <text evidence="1">The sequence shown here is derived from an EMBL/GenBank/DDBJ whole genome shotgun (WGS) entry which is preliminary data.</text>
</comment>
<dbReference type="Pfam" id="PF14223">
    <property type="entry name" value="Retrotran_gag_2"/>
    <property type="match status" value="1"/>
</dbReference>
<protein>
    <submittedName>
        <fullName evidence="1">Uncharacterized protein</fullName>
    </submittedName>
</protein>
<reference evidence="1 2" key="1">
    <citation type="submission" date="2024-01" db="EMBL/GenBank/DDBJ databases">
        <title>The complete chloroplast genome sequence of Lithospermum erythrorhizon: insights into the phylogenetic relationship among Boraginaceae species and the maternal lineages of purple gromwells.</title>
        <authorList>
            <person name="Okada T."/>
            <person name="Watanabe K."/>
        </authorList>
    </citation>
    <scope>NUCLEOTIDE SEQUENCE [LARGE SCALE GENOMIC DNA]</scope>
</reference>
<gene>
    <name evidence="1" type="ORF">LIER_26725</name>
</gene>
<dbReference type="EMBL" id="BAABME010008406">
    <property type="protein sequence ID" value="GAA0173022.1"/>
    <property type="molecule type" value="Genomic_DNA"/>
</dbReference>
<name>A0AAV3RF88_LITER</name>
<accession>A0AAV3RF88</accession>
<sequence length="196" mass="22176">MFNSSLKQSVRTRTPISITSEIETTHYATWVELCTIHCRSHDVIHHIIPLAPGEIGDEDSNLWLKLDAIFLAWIYSTISIDLLHTIMIPDSTAEQTWNRLRDIFQDNGNSKEFSTINMANFPNVTSYCQQLKSLAAQLQNVGAPILVQMVAGLIDAYNNIGTLINHMNQIVLNHRLIPLILSRRCTLLALIQKIQV</sequence>
<dbReference type="Proteomes" id="UP001454036">
    <property type="component" value="Unassembled WGS sequence"/>
</dbReference>
<dbReference type="AlphaFoldDB" id="A0AAV3RF88"/>
<dbReference type="PANTHER" id="PTHR47481:SF10">
    <property type="entry name" value="COPIA-LIKE POLYPROTEIN_RETROTRANSPOSON"/>
    <property type="match status" value="1"/>
</dbReference>
<organism evidence="1 2">
    <name type="scientific">Lithospermum erythrorhizon</name>
    <name type="common">Purple gromwell</name>
    <name type="synonym">Lithospermum officinale var. erythrorhizon</name>
    <dbReference type="NCBI Taxonomy" id="34254"/>
    <lineage>
        <taxon>Eukaryota</taxon>
        <taxon>Viridiplantae</taxon>
        <taxon>Streptophyta</taxon>
        <taxon>Embryophyta</taxon>
        <taxon>Tracheophyta</taxon>
        <taxon>Spermatophyta</taxon>
        <taxon>Magnoliopsida</taxon>
        <taxon>eudicotyledons</taxon>
        <taxon>Gunneridae</taxon>
        <taxon>Pentapetalae</taxon>
        <taxon>asterids</taxon>
        <taxon>lamiids</taxon>
        <taxon>Boraginales</taxon>
        <taxon>Boraginaceae</taxon>
        <taxon>Boraginoideae</taxon>
        <taxon>Lithospermeae</taxon>
        <taxon>Lithospermum</taxon>
    </lineage>
</organism>
<evidence type="ECO:0000313" key="2">
    <source>
        <dbReference type="Proteomes" id="UP001454036"/>
    </source>
</evidence>
<dbReference type="PANTHER" id="PTHR47481">
    <property type="match status" value="1"/>
</dbReference>
<evidence type="ECO:0000313" key="1">
    <source>
        <dbReference type="EMBL" id="GAA0173022.1"/>
    </source>
</evidence>